<organism evidence="7 8">
    <name type="scientific">Burkholderia cepacia</name>
    <name type="common">Pseudomonas cepacia</name>
    <dbReference type="NCBI Taxonomy" id="292"/>
    <lineage>
        <taxon>Bacteria</taxon>
        <taxon>Pseudomonadati</taxon>
        <taxon>Pseudomonadota</taxon>
        <taxon>Betaproteobacteria</taxon>
        <taxon>Burkholderiales</taxon>
        <taxon>Burkholderiaceae</taxon>
        <taxon>Burkholderia</taxon>
        <taxon>Burkholderia cepacia complex</taxon>
    </lineage>
</organism>
<comment type="similarity">
    <text evidence="2">Belongs to the FAH family.</text>
</comment>
<dbReference type="RefSeq" id="WP_059730311.1">
    <property type="nucleotide sequence ID" value="NZ_LOYH01000061.1"/>
</dbReference>
<dbReference type="Pfam" id="PF01557">
    <property type="entry name" value="FAA_hydrolase"/>
    <property type="match status" value="1"/>
</dbReference>
<evidence type="ECO:0000259" key="6">
    <source>
        <dbReference type="Pfam" id="PF01557"/>
    </source>
</evidence>
<evidence type="ECO:0000256" key="3">
    <source>
        <dbReference type="ARBA" id="ARBA00022723"/>
    </source>
</evidence>
<dbReference type="UniPathway" id="UPA00394"/>
<keyword evidence="3" id="KW-0479">Metal-binding</keyword>
<dbReference type="GO" id="GO:0016787">
    <property type="term" value="F:hydrolase activity"/>
    <property type="evidence" value="ECO:0007669"/>
    <property type="project" value="UniProtKB-KW"/>
</dbReference>
<dbReference type="PANTHER" id="PTHR42796:SF4">
    <property type="entry name" value="FUMARYLACETOACETATE HYDROLASE DOMAIN-CONTAINING PROTEIN 2A"/>
    <property type="match status" value="1"/>
</dbReference>
<dbReference type="GO" id="GO:0016853">
    <property type="term" value="F:isomerase activity"/>
    <property type="evidence" value="ECO:0007669"/>
    <property type="project" value="UniProtKB-KW"/>
</dbReference>
<evidence type="ECO:0000256" key="4">
    <source>
        <dbReference type="ARBA" id="ARBA00022801"/>
    </source>
</evidence>
<keyword evidence="4" id="KW-0378">Hydrolase</keyword>
<dbReference type="InterPro" id="IPR051121">
    <property type="entry name" value="FAH"/>
</dbReference>
<gene>
    <name evidence="7" type="ORF">WS90_18025</name>
</gene>
<evidence type="ECO:0000313" key="8">
    <source>
        <dbReference type="Proteomes" id="UP000069001"/>
    </source>
</evidence>
<dbReference type="InterPro" id="IPR036663">
    <property type="entry name" value="Fumarylacetoacetase_C_sf"/>
</dbReference>
<feature type="domain" description="Fumarylacetoacetase-like C-terminal" evidence="6">
    <location>
        <begin position="79"/>
        <end position="284"/>
    </location>
</feature>
<sequence length="292" mass="31776">MRLAMFREGGKDRIGVVDADMIIDVTAGLPSLSPDLVDWLPGLTTSWQILALLARESTARLPLSAVRLLPPVRRPSTFLAIGGNYESHIREIAHLNVSVGEHQIWFNKQVSCITGPFDELLIPAGMSTLDYEVELAVIIGRRCRNVSARDAVHYIAGYTVCNDASIRERQSRSPTITLAKSFDSLGPLGPWMVTADEIADPHALQARTWVNGELRQDGSTAEMRFNIFEQIEELSSAMTLEPGDVLATGTPAGIGAARQPPLFLSPGDVVRMEIEGIGEIENRVIAAHPTSA</sequence>
<evidence type="ECO:0000256" key="5">
    <source>
        <dbReference type="ARBA" id="ARBA00022842"/>
    </source>
</evidence>
<dbReference type="GO" id="GO:0046872">
    <property type="term" value="F:metal ion binding"/>
    <property type="evidence" value="ECO:0007669"/>
    <property type="project" value="UniProtKB-KW"/>
</dbReference>
<evidence type="ECO:0000256" key="1">
    <source>
        <dbReference type="ARBA" id="ARBA00001946"/>
    </source>
</evidence>
<accession>A0A118KHH6</accession>
<dbReference type="GO" id="GO:0019628">
    <property type="term" value="P:urate catabolic process"/>
    <property type="evidence" value="ECO:0007669"/>
    <property type="project" value="UniProtKB-UniPathway"/>
</dbReference>
<name>A0A118KHH6_BURCE</name>
<protein>
    <submittedName>
        <fullName evidence="7">5-carboxymethyl-2-hydroxymuconate isomerase</fullName>
    </submittedName>
</protein>
<dbReference type="InterPro" id="IPR011234">
    <property type="entry name" value="Fumarylacetoacetase-like_C"/>
</dbReference>
<dbReference type="PANTHER" id="PTHR42796">
    <property type="entry name" value="FUMARYLACETOACETATE HYDROLASE DOMAIN-CONTAINING PROTEIN 2A-RELATED"/>
    <property type="match status" value="1"/>
</dbReference>
<keyword evidence="5" id="KW-0460">Magnesium</keyword>
<evidence type="ECO:0000256" key="2">
    <source>
        <dbReference type="ARBA" id="ARBA00010211"/>
    </source>
</evidence>
<dbReference type="FunFam" id="3.90.850.10:FF:000002">
    <property type="entry name" value="2-hydroxyhepta-2,4-diene-1,7-dioate isomerase"/>
    <property type="match status" value="1"/>
</dbReference>
<comment type="caution">
    <text evidence="7">The sequence shown here is derived from an EMBL/GenBank/DDBJ whole genome shotgun (WGS) entry which is preliminary data.</text>
</comment>
<dbReference type="Gene3D" id="3.90.850.10">
    <property type="entry name" value="Fumarylacetoacetase-like, C-terminal domain"/>
    <property type="match status" value="1"/>
</dbReference>
<dbReference type="EMBL" id="LOYH01000061">
    <property type="protein sequence ID" value="KVK80461.1"/>
    <property type="molecule type" value="Genomic_DNA"/>
</dbReference>
<dbReference type="GO" id="GO:0019752">
    <property type="term" value="P:carboxylic acid metabolic process"/>
    <property type="evidence" value="ECO:0007669"/>
    <property type="project" value="UniProtKB-ARBA"/>
</dbReference>
<evidence type="ECO:0000313" key="7">
    <source>
        <dbReference type="EMBL" id="KVK80461.1"/>
    </source>
</evidence>
<dbReference type="Proteomes" id="UP000069001">
    <property type="component" value="Unassembled WGS sequence"/>
</dbReference>
<dbReference type="SUPFAM" id="SSF56529">
    <property type="entry name" value="FAH"/>
    <property type="match status" value="1"/>
</dbReference>
<reference evidence="7 8" key="1">
    <citation type="submission" date="2015-11" db="EMBL/GenBank/DDBJ databases">
        <title>Expanding the genomic diversity of Burkholderia species for the development of highly accurate diagnostics.</title>
        <authorList>
            <person name="Sahl J."/>
            <person name="Keim P."/>
            <person name="Wagner D."/>
        </authorList>
    </citation>
    <scope>NUCLEOTIDE SEQUENCE [LARGE SCALE GENOMIC DNA]</scope>
    <source>
        <strain evidence="7 8">MSMB1302</strain>
    </source>
</reference>
<comment type="cofactor">
    <cofactor evidence="1">
        <name>Mg(2+)</name>
        <dbReference type="ChEBI" id="CHEBI:18420"/>
    </cofactor>
</comment>
<proteinExistence type="inferred from homology"/>
<dbReference type="AlphaFoldDB" id="A0A118KHH6"/>
<keyword evidence="7" id="KW-0413">Isomerase</keyword>